<feature type="transmembrane region" description="Helical" evidence="5">
    <location>
        <begin position="59"/>
        <end position="85"/>
    </location>
</feature>
<dbReference type="Pfam" id="PF00528">
    <property type="entry name" value="BPD_transp_1"/>
    <property type="match status" value="1"/>
</dbReference>
<evidence type="ECO:0000256" key="4">
    <source>
        <dbReference type="ARBA" id="ARBA00023136"/>
    </source>
</evidence>
<dbReference type="CDD" id="cd06261">
    <property type="entry name" value="TM_PBP2"/>
    <property type="match status" value="1"/>
</dbReference>
<comment type="caution">
    <text evidence="8">The sequence shown here is derived from an EMBL/GenBank/DDBJ whole genome shotgun (WGS) entry which is preliminary data.</text>
</comment>
<evidence type="ECO:0000313" key="7">
    <source>
        <dbReference type="EMBL" id="KAA6303226.1"/>
    </source>
</evidence>
<keyword evidence="5" id="KW-0813">Transport</keyword>
<keyword evidence="2 5" id="KW-0812">Transmembrane</keyword>
<evidence type="ECO:0000256" key="3">
    <source>
        <dbReference type="ARBA" id="ARBA00022989"/>
    </source>
</evidence>
<dbReference type="AlphaFoldDB" id="A0A5M8P4U4"/>
<dbReference type="InterPro" id="IPR000515">
    <property type="entry name" value="MetI-like"/>
</dbReference>
<dbReference type="EMBL" id="SNRX01000002">
    <property type="protein sequence ID" value="KAA6303421.1"/>
    <property type="molecule type" value="Genomic_DNA"/>
</dbReference>
<feature type="transmembrane region" description="Helical" evidence="5">
    <location>
        <begin position="97"/>
        <end position="121"/>
    </location>
</feature>
<feature type="transmembrane region" description="Helical" evidence="5">
    <location>
        <begin position="239"/>
        <end position="263"/>
    </location>
</feature>
<feature type="domain" description="ABC transmembrane type-1" evidence="6">
    <location>
        <begin position="60"/>
        <end position="263"/>
    </location>
</feature>
<dbReference type="PANTHER" id="PTHR42922:SF1">
    <property type="entry name" value="PHOSPHATE TRANSPORT SYSTEM PERMEASE PROTEIN PSTA"/>
    <property type="match status" value="1"/>
</dbReference>
<proteinExistence type="inferred from homology"/>
<feature type="transmembrane region" description="Helical" evidence="5">
    <location>
        <begin position="21"/>
        <end position="39"/>
    </location>
</feature>
<keyword evidence="4 5" id="KW-0472">Membrane</keyword>
<dbReference type="PANTHER" id="PTHR42922">
    <property type="entry name" value="PHOSPHATE TRANSPORT SYSTEM PERMEASE PROTEIN PSTA"/>
    <property type="match status" value="1"/>
</dbReference>
<evidence type="ECO:0000313" key="8">
    <source>
        <dbReference type="EMBL" id="KAA6303421.1"/>
    </source>
</evidence>
<evidence type="ECO:0000256" key="1">
    <source>
        <dbReference type="ARBA" id="ARBA00004651"/>
    </source>
</evidence>
<feature type="transmembrane region" description="Helical" evidence="5">
    <location>
        <begin position="127"/>
        <end position="149"/>
    </location>
</feature>
<dbReference type="GO" id="GO:0005886">
    <property type="term" value="C:plasma membrane"/>
    <property type="evidence" value="ECO:0007669"/>
    <property type="project" value="UniProtKB-SubCell"/>
</dbReference>
<evidence type="ECO:0000259" key="6">
    <source>
        <dbReference type="PROSITE" id="PS50928"/>
    </source>
</evidence>
<evidence type="ECO:0000313" key="9">
    <source>
        <dbReference type="Proteomes" id="UP000324575"/>
    </source>
</evidence>
<sequence length="272" mass="29858">MNSHPQDRIVRCQIVKGLTGLLCFIALFPFLIIAWQLISKARHLFETDLFTQQEGILNGLSGGVLIFSLTLLLALPLGVLAGLYVQQYSRSHLSLCLGIWNPIFAGIPDILIGMVVFLWLVAPFHQFSVVAGGVSMVILLLPSVVHSTIQSLEDLPSGLKESGLALGASSSMVIARVLFPAVYKPILSEILVAFAQLMGVCTPLIITVCGLEQMNPDDRSSITVALLIWDFFRDPAMMVYVWPCALFLMAVIAVLYIISQLIYPTYGKRIHT</sequence>
<comment type="subcellular location">
    <subcellularLocation>
        <location evidence="1 5">Cell membrane</location>
        <topology evidence="1 5">Multi-pass membrane protein</topology>
    </subcellularLocation>
</comment>
<feature type="transmembrane region" description="Helical" evidence="5">
    <location>
        <begin position="191"/>
        <end position="211"/>
    </location>
</feature>
<evidence type="ECO:0000256" key="5">
    <source>
        <dbReference type="RuleBase" id="RU363032"/>
    </source>
</evidence>
<reference evidence="8 9" key="1">
    <citation type="submission" date="2019-03" db="EMBL/GenBank/DDBJ databases">
        <title>Single cell metagenomics reveals metabolic interactions within the superorganism composed of flagellate Streblomastix strix and complex community of Bacteroidetes bacteria on its surface.</title>
        <authorList>
            <person name="Treitli S.C."/>
            <person name="Kolisko M."/>
            <person name="Husnik F."/>
            <person name="Keeling P."/>
            <person name="Hampl V."/>
        </authorList>
    </citation>
    <scope>NUCLEOTIDE SEQUENCE [LARGE SCALE GENOMIC DNA]</scope>
    <source>
        <strain evidence="8">St1</strain>
    </source>
</reference>
<dbReference type="InterPro" id="IPR051408">
    <property type="entry name" value="Phosphate_transprt_permease"/>
</dbReference>
<dbReference type="Gene3D" id="1.10.3720.10">
    <property type="entry name" value="MetI-like"/>
    <property type="match status" value="1"/>
</dbReference>
<protein>
    <submittedName>
        <fullName evidence="8">Phosphate transport system permease protein PstA</fullName>
    </submittedName>
</protein>
<comment type="similarity">
    <text evidence="5">Belongs to the binding-protein-dependent transport system permease family.</text>
</comment>
<evidence type="ECO:0000256" key="2">
    <source>
        <dbReference type="ARBA" id="ARBA00022692"/>
    </source>
</evidence>
<dbReference type="GO" id="GO:0055085">
    <property type="term" value="P:transmembrane transport"/>
    <property type="evidence" value="ECO:0007669"/>
    <property type="project" value="InterPro"/>
</dbReference>
<dbReference type="EMBL" id="SNRX01000002">
    <property type="protein sequence ID" value="KAA6303226.1"/>
    <property type="molecule type" value="Genomic_DNA"/>
</dbReference>
<dbReference type="PROSITE" id="PS50928">
    <property type="entry name" value="ABC_TM1"/>
    <property type="match status" value="1"/>
</dbReference>
<accession>A0A5M8P4U4</accession>
<keyword evidence="3 5" id="KW-1133">Transmembrane helix</keyword>
<dbReference type="SUPFAM" id="SSF161098">
    <property type="entry name" value="MetI-like"/>
    <property type="match status" value="1"/>
</dbReference>
<organism evidence="8 9">
    <name type="scientific">Candidatus Ordinivivax streblomastigis</name>
    <dbReference type="NCBI Taxonomy" id="2540710"/>
    <lineage>
        <taxon>Bacteria</taxon>
        <taxon>Pseudomonadati</taxon>
        <taxon>Bacteroidota</taxon>
        <taxon>Bacteroidia</taxon>
        <taxon>Bacteroidales</taxon>
        <taxon>Candidatus Ordinivivax</taxon>
    </lineage>
</organism>
<name>A0A5M8P4U4_9BACT</name>
<gene>
    <name evidence="7" type="ORF">EZS26_000386</name>
    <name evidence="8" type="ORF">EZS26_000581</name>
</gene>
<dbReference type="Proteomes" id="UP000324575">
    <property type="component" value="Unassembled WGS sequence"/>
</dbReference>
<dbReference type="InterPro" id="IPR035906">
    <property type="entry name" value="MetI-like_sf"/>
</dbReference>